<proteinExistence type="predicted"/>
<protein>
    <submittedName>
        <fullName evidence="2">Uncharacterized protein</fullName>
    </submittedName>
</protein>
<dbReference type="RefSeq" id="WP_159553665.1">
    <property type="nucleotide sequence ID" value="NZ_CP035042.1"/>
</dbReference>
<evidence type="ECO:0000256" key="1">
    <source>
        <dbReference type="SAM" id="Phobius"/>
    </source>
</evidence>
<evidence type="ECO:0000313" key="2">
    <source>
        <dbReference type="EMBL" id="QHC50933.1"/>
    </source>
</evidence>
<sequence length="146" mass="16642">MGTRKDRFWSHLIWPLLWPLLLVQAALVLLCLLVGGVLWVATPDPTSWAESAWLLLALLVGTALTVSAFLLQLRHRMHECENQIESRLGRVERLLQESEQLLPRWLGGALRHWSMMGRSWSGWSGCTMAWSSCKGDWNWCPASMVC</sequence>
<keyword evidence="1" id="KW-1133">Transmembrane helix</keyword>
<dbReference type="Proteomes" id="UP000464013">
    <property type="component" value="Chromosome"/>
</dbReference>
<evidence type="ECO:0000313" key="3">
    <source>
        <dbReference type="Proteomes" id="UP000464013"/>
    </source>
</evidence>
<keyword evidence="3" id="KW-1185">Reference proteome</keyword>
<feature type="transmembrane region" description="Helical" evidence="1">
    <location>
        <begin position="52"/>
        <end position="71"/>
    </location>
</feature>
<keyword evidence="1" id="KW-0472">Membrane</keyword>
<dbReference type="AlphaFoldDB" id="A0A6I6SUV2"/>
<dbReference type="KEGG" id="htx:EKK97_16960"/>
<organism evidence="2 3">
    <name type="scientific">Billgrantia tianxiuensis</name>
    <dbReference type="NCBI Taxonomy" id="2497861"/>
    <lineage>
        <taxon>Bacteria</taxon>
        <taxon>Pseudomonadati</taxon>
        <taxon>Pseudomonadota</taxon>
        <taxon>Gammaproteobacteria</taxon>
        <taxon>Oceanospirillales</taxon>
        <taxon>Halomonadaceae</taxon>
        <taxon>Billgrantia</taxon>
    </lineage>
</organism>
<gene>
    <name evidence="2" type="ORF">EKK97_16960</name>
</gene>
<keyword evidence="1" id="KW-0812">Transmembrane</keyword>
<accession>A0A6I6SUV2</accession>
<dbReference type="EMBL" id="CP035042">
    <property type="protein sequence ID" value="QHC50933.1"/>
    <property type="molecule type" value="Genomic_DNA"/>
</dbReference>
<reference evidence="2 3" key="1">
    <citation type="submission" date="2019-01" db="EMBL/GenBank/DDBJ databases">
        <title>Complete genome of a denitifying bacterium Halomons sp. BC-M4-5.</title>
        <authorList>
            <person name="Wang L."/>
            <person name="Shao Z."/>
        </authorList>
    </citation>
    <scope>NUCLEOTIDE SEQUENCE [LARGE SCALE GENOMIC DNA]</scope>
    <source>
        <strain evidence="2 3">BC-M4-5</strain>
    </source>
</reference>
<feature type="transmembrane region" description="Helical" evidence="1">
    <location>
        <begin position="12"/>
        <end position="40"/>
    </location>
</feature>
<name>A0A6I6SUV2_9GAMM</name>